<evidence type="ECO:0000313" key="3">
    <source>
        <dbReference type="Proteomes" id="UP001321479"/>
    </source>
</evidence>
<evidence type="ECO:0000313" key="2">
    <source>
        <dbReference type="EMBL" id="BCS82565.1"/>
    </source>
</evidence>
<dbReference type="EMBL" id="AP024483">
    <property type="protein sequence ID" value="BCS82565.1"/>
    <property type="molecule type" value="Genomic_DNA"/>
</dbReference>
<proteinExistence type="predicted"/>
<reference evidence="2 3" key="1">
    <citation type="submission" date="2021-02" db="EMBL/GenBank/DDBJ databases">
        <title>Cotonvirus japonicus, which uses Golgi apparatus of host cells for its virion factory, phylogenetically links tailed tupanvirus and icosahedral mimivirus.</title>
        <authorList>
            <person name="Takahashi H."/>
            <person name="Fukaya S."/>
            <person name="Song C."/>
            <person name="Murata K."/>
            <person name="Takemura M."/>
        </authorList>
    </citation>
    <scope>NUCLEOTIDE SEQUENCE [LARGE SCALE GENOMIC DNA]</scope>
</reference>
<accession>A0ABM7NQY3</accession>
<name>A0ABM7NQY3_9VIRU</name>
<keyword evidence="3" id="KW-1185">Reference proteome</keyword>
<protein>
    <submittedName>
        <fullName evidence="2">Uncharacterized protein</fullName>
    </submittedName>
</protein>
<dbReference type="GeneID" id="80557770"/>
<dbReference type="RefSeq" id="YP_010841173.1">
    <property type="nucleotide sequence ID" value="NC_079139.1"/>
</dbReference>
<dbReference type="Proteomes" id="UP001321479">
    <property type="component" value="Segment"/>
</dbReference>
<organism evidence="2 3">
    <name type="scientific">Cotonvirus japonicus</name>
    <dbReference type="NCBI Taxonomy" id="2811091"/>
    <lineage>
        <taxon>Viruses</taxon>
        <taxon>Varidnaviria</taxon>
        <taxon>Bamfordvirae</taxon>
        <taxon>Nucleocytoviricota</taxon>
        <taxon>Megaviricetes</taxon>
        <taxon>Imitervirales</taxon>
        <taxon>Mimiviridae</taxon>
        <taxon>Megamimivirinae</taxon>
        <taxon>Cotonvirus</taxon>
        <taxon>Cotonvirus japonicum</taxon>
    </lineage>
</organism>
<keyword evidence="1" id="KW-0175">Coiled coil</keyword>
<evidence type="ECO:0000256" key="1">
    <source>
        <dbReference type="SAM" id="Coils"/>
    </source>
</evidence>
<feature type="coiled-coil region" evidence="1">
    <location>
        <begin position="99"/>
        <end position="126"/>
    </location>
</feature>
<sequence length="213" mass="25467">MRKIYDKKNIPSKYYTKTVIERKLKISHQNNYQAKNLPFPEKKYRLEDNPLISNSKISTIHEKLDKQNQVIAYYQSKYINLSKIHKELFEKNYDDHNRVKDLTEQNNKLSIENSDLNTKYQKLSSDYDYLSTKHNNFINKEIDASLHVTGDIVVKHHKLSQNYSNLVKQYKYLLNKTGKSKINSELTDKYHQLSVDYDALMENYKMIIVKHFH</sequence>